<evidence type="ECO:0000259" key="1">
    <source>
        <dbReference type="PROSITE" id="PS50304"/>
    </source>
</evidence>
<protein>
    <recommendedName>
        <fullName evidence="1">Tudor domain-containing protein</fullName>
    </recommendedName>
</protein>
<keyword evidence="3" id="KW-1185">Reference proteome</keyword>
<dbReference type="Proteomes" id="UP001445076">
    <property type="component" value="Unassembled WGS sequence"/>
</dbReference>
<dbReference type="AlphaFoldDB" id="A0AAW0VVZ1"/>
<dbReference type="EMBL" id="JARKIK010000278">
    <property type="protein sequence ID" value="KAK8720622.1"/>
    <property type="molecule type" value="Genomic_DNA"/>
</dbReference>
<dbReference type="GO" id="GO:0007283">
    <property type="term" value="P:spermatogenesis"/>
    <property type="evidence" value="ECO:0007669"/>
    <property type="project" value="TreeGrafter"/>
</dbReference>
<dbReference type="PANTHER" id="PTHR22948:SF29">
    <property type="entry name" value="FI02030P-RELATED"/>
    <property type="match status" value="1"/>
</dbReference>
<dbReference type="PANTHER" id="PTHR22948">
    <property type="entry name" value="TUDOR DOMAIN CONTAINING PROTEIN"/>
    <property type="match status" value="1"/>
</dbReference>
<dbReference type="Pfam" id="PF00567">
    <property type="entry name" value="TUDOR"/>
    <property type="match status" value="1"/>
</dbReference>
<proteinExistence type="predicted"/>
<organism evidence="2 3">
    <name type="scientific">Cherax quadricarinatus</name>
    <name type="common">Australian red claw crayfish</name>
    <dbReference type="NCBI Taxonomy" id="27406"/>
    <lineage>
        <taxon>Eukaryota</taxon>
        <taxon>Metazoa</taxon>
        <taxon>Ecdysozoa</taxon>
        <taxon>Arthropoda</taxon>
        <taxon>Crustacea</taxon>
        <taxon>Multicrustacea</taxon>
        <taxon>Malacostraca</taxon>
        <taxon>Eumalacostraca</taxon>
        <taxon>Eucarida</taxon>
        <taxon>Decapoda</taxon>
        <taxon>Pleocyemata</taxon>
        <taxon>Astacidea</taxon>
        <taxon>Parastacoidea</taxon>
        <taxon>Parastacidae</taxon>
        <taxon>Cherax</taxon>
    </lineage>
</organism>
<dbReference type="InterPro" id="IPR050621">
    <property type="entry name" value="Tudor_domain_containing"/>
</dbReference>
<gene>
    <name evidence="2" type="ORF">OTU49_013200</name>
</gene>
<dbReference type="GO" id="GO:0043186">
    <property type="term" value="C:P granule"/>
    <property type="evidence" value="ECO:0007669"/>
    <property type="project" value="TreeGrafter"/>
</dbReference>
<comment type="caution">
    <text evidence="2">The sequence shown here is derived from an EMBL/GenBank/DDBJ whole genome shotgun (WGS) entry which is preliminary data.</text>
</comment>
<dbReference type="GO" id="GO:0030719">
    <property type="term" value="P:P granule organization"/>
    <property type="evidence" value="ECO:0007669"/>
    <property type="project" value="TreeGrafter"/>
</dbReference>
<dbReference type="InterPro" id="IPR002999">
    <property type="entry name" value="Tudor"/>
</dbReference>
<dbReference type="SUPFAM" id="SSF63748">
    <property type="entry name" value="Tudor/PWWP/MBT"/>
    <property type="match status" value="1"/>
</dbReference>
<dbReference type="SMART" id="SM00333">
    <property type="entry name" value="TUDOR"/>
    <property type="match status" value="1"/>
</dbReference>
<dbReference type="InterPro" id="IPR035437">
    <property type="entry name" value="SNase_OB-fold_sf"/>
</dbReference>
<evidence type="ECO:0000313" key="3">
    <source>
        <dbReference type="Proteomes" id="UP001445076"/>
    </source>
</evidence>
<sequence length="157" mass="17542">IDSIVAAKFPHDDSWYRGQVCSYEHNETDPSQSLVTVYYVDFGDSETIRVDTVCELRTDFLKLNFQAVECFLANVEPESVQGDEATDVFEELTYAAQWKVVMVKVVGYQQAGDKTIPCVQIIDTNGPTDIDVAEELMRRTTTQITNGVTSMPSSSEP</sequence>
<name>A0AAW0VVZ1_CHEQU</name>
<dbReference type="GO" id="GO:0034587">
    <property type="term" value="P:piRNA processing"/>
    <property type="evidence" value="ECO:0007669"/>
    <property type="project" value="TreeGrafter"/>
</dbReference>
<dbReference type="PROSITE" id="PS50304">
    <property type="entry name" value="TUDOR"/>
    <property type="match status" value="1"/>
</dbReference>
<dbReference type="Gene3D" id="2.40.50.90">
    <property type="match status" value="1"/>
</dbReference>
<feature type="non-terminal residue" evidence="2">
    <location>
        <position position="1"/>
    </location>
</feature>
<evidence type="ECO:0000313" key="2">
    <source>
        <dbReference type="EMBL" id="KAK8720622.1"/>
    </source>
</evidence>
<accession>A0AAW0VVZ1</accession>
<feature type="domain" description="Tudor" evidence="1">
    <location>
        <begin position="1"/>
        <end position="63"/>
    </location>
</feature>
<reference evidence="2 3" key="1">
    <citation type="journal article" date="2024" name="BMC Genomics">
        <title>Genome assembly of redclaw crayfish (Cherax quadricarinatus) provides insights into its immune adaptation and hypoxia tolerance.</title>
        <authorList>
            <person name="Liu Z."/>
            <person name="Zheng J."/>
            <person name="Li H."/>
            <person name="Fang K."/>
            <person name="Wang S."/>
            <person name="He J."/>
            <person name="Zhou D."/>
            <person name="Weng S."/>
            <person name="Chi M."/>
            <person name="Gu Z."/>
            <person name="He J."/>
            <person name="Li F."/>
            <person name="Wang M."/>
        </authorList>
    </citation>
    <scope>NUCLEOTIDE SEQUENCE [LARGE SCALE GENOMIC DNA]</scope>
    <source>
        <strain evidence="2">ZL_2023a</strain>
    </source>
</reference>